<dbReference type="PATRIC" id="fig|277988.4.peg.858"/>
<feature type="transmembrane region" description="Helical" evidence="1">
    <location>
        <begin position="207"/>
        <end position="224"/>
    </location>
</feature>
<feature type="transmembrane region" description="Helical" evidence="1">
    <location>
        <begin position="7"/>
        <end position="29"/>
    </location>
</feature>
<dbReference type="Proteomes" id="UP000250136">
    <property type="component" value="Chromosome"/>
</dbReference>
<organism evidence="3 5">
    <name type="scientific">Thermococcus thioreducens</name>
    <dbReference type="NCBI Taxonomy" id="277988"/>
    <lineage>
        <taxon>Archaea</taxon>
        <taxon>Methanobacteriati</taxon>
        <taxon>Methanobacteriota</taxon>
        <taxon>Thermococci</taxon>
        <taxon>Thermococcales</taxon>
        <taxon>Thermococcaceae</taxon>
        <taxon>Thermococcus</taxon>
    </lineage>
</organism>
<gene>
    <name evidence="2" type="ORF">A3L14_03500</name>
    <name evidence="3" type="ORF">AMR53_04065</name>
    <name evidence="4" type="ORF">SAMN05216170_1575</name>
</gene>
<accession>A0A0Q2S5P3</accession>
<evidence type="ECO:0000313" key="3">
    <source>
        <dbReference type="EMBL" id="KQH82771.1"/>
    </source>
</evidence>
<dbReference type="STRING" id="277988.SAMN05216170_1575"/>
<name>A0A0Q2S5P3_9EURY</name>
<evidence type="ECO:0000313" key="5">
    <source>
        <dbReference type="Proteomes" id="UP000051862"/>
    </source>
</evidence>
<reference evidence="3 5" key="1">
    <citation type="submission" date="2015-08" db="EMBL/GenBank/DDBJ databases">
        <title>Thermococcus thioreducens DSM 14981 genome sequencing.</title>
        <authorList>
            <person name="Hong S.-J."/>
            <person name="Kim M.-C."/>
            <person name="Shin J.-H."/>
        </authorList>
    </citation>
    <scope>NUCLEOTIDE SEQUENCE [LARGE SCALE GENOMIC DNA]</scope>
    <source>
        <strain evidence="3 5">DSM 14981</strain>
    </source>
</reference>
<dbReference type="Proteomes" id="UP000051862">
    <property type="component" value="Unassembled WGS sequence"/>
</dbReference>
<keyword evidence="1" id="KW-0472">Membrane</keyword>
<dbReference type="OrthoDB" id="99645at2157"/>
<evidence type="ECO:0000313" key="4">
    <source>
        <dbReference type="EMBL" id="SEW10144.1"/>
    </source>
</evidence>
<evidence type="ECO:0000313" key="7">
    <source>
        <dbReference type="Proteomes" id="UP000250136"/>
    </source>
</evidence>
<keyword evidence="7" id="KW-1185">Reference proteome</keyword>
<evidence type="ECO:0000256" key="1">
    <source>
        <dbReference type="SAM" id="Phobius"/>
    </source>
</evidence>
<reference evidence="2 7" key="2">
    <citation type="submission" date="2016-04" db="EMBL/GenBank/DDBJ databases">
        <title>Complete genome sequence of Thermococcus thioreducens type strain OGL-20P.</title>
        <authorList>
            <person name="Oger P.M."/>
        </authorList>
    </citation>
    <scope>NUCLEOTIDE SEQUENCE [LARGE SCALE GENOMIC DNA]</scope>
    <source>
        <strain evidence="2 7">OGL-20P</strain>
    </source>
</reference>
<dbReference type="EMBL" id="FOIW01000002">
    <property type="protein sequence ID" value="SEW10144.1"/>
    <property type="molecule type" value="Genomic_DNA"/>
</dbReference>
<dbReference type="EMBL" id="CP015105">
    <property type="protein sequence ID" value="ASJ12006.1"/>
    <property type="molecule type" value="Genomic_DNA"/>
</dbReference>
<dbReference type="AlphaFoldDB" id="A0A0Q2S5P3"/>
<keyword evidence="1" id="KW-0812">Transmembrane</keyword>
<evidence type="ECO:0000313" key="6">
    <source>
        <dbReference type="Proteomes" id="UP000182125"/>
    </source>
</evidence>
<sequence>MEGKRGLMLAMAPFMIFILLGSIFLGIYYRETSLVSEQVASMDELEGIRGENASWGGLCNIVNIYVTVKSREDAAGLEEFLGEERIRVAVSRHGERFISMRGRVALRDVDRIVKKGQKNGWVVAYHNNSDFCAKWISRFEMENGIISAHLNELSPESKEILTRTMEGNSERIEEIENETRLWAELNIMVQAGPAYTPESFHELSGSLATWGTVLGVLFLMWWVFKDKHKKGEN</sequence>
<protein>
    <submittedName>
        <fullName evidence="3">Uncharacterized protein</fullName>
    </submittedName>
</protein>
<dbReference type="RefSeq" id="WP_055429044.1">
    <property type="nucleotide sequence ID" value="NZ_CP015105.1"/>
</dbReference>
<dbReference type="GeneID" id="33333456"/>
<dbReference type="Proteomes" id="UP000182125">
    <property type="component" value="Unassembled WGS sequence"/>
</dbReference>
<evidence type="ECO:0000313" key="2">
    <source>
        <dbReference type="EMBL" id="ASJ12006.1"/>
    </source>
</evidence>
<reference evidence="4 6" key="3">
    <citation type="submission" date="2016-10" db="EMBL/GenBank/DDBJ databases">
        <authorList>
            <person name="de Groot N.N."/>
        </authorList>
    </citation>
    <scope>NUCLEOTIDE SEQUENCE [LARGE SCALE GENOMIC DNA]</scope>
    <source>
        <strain evidence="4 6">OGL-20</strain>
    </source>
</reference>
<dbReference type="KEGG" id="ttd:A3L14_03500"/>
<proteinExistence type="predicted"/>
<dbReference type="EMBL" id="LIXN01000006">
    <property type="protein sequence ID" value="KQH82771.1"/>
    <property type="molecule type" value="Genomic_DNA"/>
</dbReference>
<keyword evidence="1" id="KW-1133">Transmembrane helix</keyword>